<feature type="coiled-coil region" evidence="1">
    <location>
        <begin position="232"/>
        <end position="266"/>
    </location>
</feature>
<feature type="compositionally biased region" description="Basic and acidic residues" evidence="2">
    <location>
        <begin position="13"/>
        <end position="22"/>
    </location>
</feature>
<feature type="compositionally biased region" description="Basic and acidic residues" evidence="2">
    <location>
        <begin position="129"/>
        <end position="148"/>
    </location>
</feature>
<keyword evidence="1" id="KW-0175">Coiled coil</keyword>
<evidence type="ECO:0000313" key="3">
    <source>
        <dbReference type="EnsemblFungi" id="FOXG_09002P0"/>
    </source>
</evidence>
<accession>A0A0D2XYD0</accession>
<organism evidence="3 4">
    <name type="scientific">Fusarium oxysporum (strain Fo5176)</name>
    <name type="common">Fusarium vascular wilt</name>
    <dbReference type="NCBI Taxonomy" id="660025"/>
    <lineage>
        <taxon>Eukaryota</taxon>
        <taxon>Fungi</taxon>
        <taxon>Dikarya</taxon>
        <taxon>Ascomycota</taxon>
        <taxon>Pezizomycotina</taxon>
        <taxon>Sordariomycetes</taxon>
        <taxon>Hypocreomycetidae</taxon>
        <taxon>Hypocreales</taxon>
        <taxon>Nectriaceae</taxon>
        <taxon>Fusarium</taxon>
        <taxon>Fusarium oxysporum species complex</taxon>
    </lineage>
</organism>
<feature type="region of interest" description="Disordered" evidence="2">
    <location>
        <begin position="129"/>
        <end position="159"/>
    </location>
</feature>
<dbReference type="Proteomes" id="UP000002489">
    <property type="component" value="Unassembled WGS sequence"/>
</dbReference>
<evidence type="ECO:0000256" key="2">
    <source>
        <dbReference type="SAM" id="MobiDB-lite"/>
    </source>
</evidence>
<reference evidence="4" key="1">
    <citation type="journal article" date="2012" name="Mol. Plant Microbe Interact.">
        <title>A highly conserved effector in Fusarium oxysporum is required for full virulence on Arabidopsis.</title>
        <authorList>
            <person name="Thatcher L.F."/>
            <person name="Gardiner D.M."/>
            <person name="Kazan K."/>
            <person name="Manners J."/>
        </authorList>
    </citation>
    <scope>NUCLEOTIDE SEQUENCE [LARGE SCALE GENOMIC DNA]</scope>
    <source>
        <strain evidence="4">Fo5176</strain>
    </source>
</reference>
<protein>
    <submittedName>
        <fullName evidence="3">Uncharacterized protein</fullName>
    </submittedName>
</protein>
<sequence>MNHMMAPNQEQSAFDHSKADFTKDGPRRVHMEEFFRHLGLWNPDQVKAIRKNCEEDICVKLQSRGFVQVGQAYFEYIVDRKVWYSILGNANVSFDDHPWPLPLSATPPMKDFSHGVCRFYQGWLLGHQSTREPQGESSEALKSEDLSKDTVTPGLAPAQPAEVTEISTCQTVPTVAPKATIKYDPALPFAQQAKVAAPTKTESDSRTASLATKTVAEMASSPVNSTVNSAQFSQWISEAQVLKEEVAGLKEQMRKQQIEIERLKRAR</sequence>
<reference evidence="3" key="2">
    <citation type="submission" date="2025-08" db="UniProtKB">
        <authorList>
            <consortium name="EnsemblFungi"/>
        </authorList>
    </citation>
    <scope>IDENTIFICATION</scope>
    <source>
        <strain evidence="3">4287 / CBS 123668 / FGSC 9935 / NRRL 34936</strain>
    </source>
</reference>
<dbReference type="EnsemblFungi" id="FOXG_09002T0">
    <property type="protein sequence ID" value="FOXG_09002P0"/>
    <property type="gene ID" value="FOXG_09002"/>
</dbReference>
<dbReference type="AlphaFoldDB" id="A0A0D2XYD0"/>
<name>A0A0D2XYD0_FUSOF</name>
<feature type="region of interest" description="Disordered" evidence="2">
    <location>
        <begin position="1"/>
        <end position="22"/>
    </location>
</feature>
<proteinExistence type="predicted"/>
<evidence type="ECO:0000256" key="1">
    <source>
        <dbReference type="SAM" id="Coils"/>
    </source>
</evidence>
<evidence type="ECO:0000313" key="4">
    <source>
        <dbReference type="Proteomes" id="UP000002489"/>
    </source>
</evidence>